<proteinExistence type="predicted"/>
<name>S9TNP7_9TRYP</name>
<feature type="region of interest" description="Disordered" evidence="1">
    <location>
        <begin position="35"/>
        <end position="193"/>
    </location>
</feature>
<feature type="compositionally biased region" description="Basic and acidic residues" evidence="1">
    <location>
        <begin position="293"/>
        <end position="315"/>
    </location>
</feature>
<keyword evidence="3" id="KW-1185">Reference proteome</keyword>
<feature type="compositionally biased region" description="Polar residues" evidence="1">
    <location>
        <begin position="36"/>
        <end position="46"/>
    </location>
</feature>
<reference evidence="2 3" key="1">
    <citation type="journal article" date="2013" name="PLoS ONE">
        <title>Predicting the Proteins of Angomonas deanei, Strigomonas culicis and Their Respective Endosymbionts Reveals New Aspects of the Trypanosomatidae Family.</title>
        <authorList>
            <person name="Motta M.C."/>
            <person name="Martins A.C."/>
            <person name="de Souza S.S."/>
            <person name="Catta-Preta C.M."/>
            <person name="Silva R."/>
            <person name="Klein C.C."/>
            <person name="de Almeida L.G."/>
            <person name="de Lima Cunha O."/>
            <person name="Ciapina L.P."/>
            <person name="Brocchi M."/>
            <person name="Colabardini A.C."/>
            <person name="de Araujo Lima B."/>
            <person name="Machado C.R."/>
            <person name="de Almeida Soares C.M."/>
            <person name="Probst C.M."/>
            <person name="de Menezes C.B."/>
            <person name="Thompson C.E."/>
            <person name="Bartholomeu D.C."/>
            <person name="Gradia D.F."/>
            <person name="Pavoni D.P."/>
            <person name="Grisard E.C."/>
            <person name="Fantinatti-Garboggini F."/>
            <person name="Marchini F.K."/>
            <person name="Rodrigues-Luiz G.F."/>
            <person name="Wagner G."/>
            <person name="Goldman G.H."/>
            <person name="Fietto J.L."/>
            <person name="Elias M.C."/>
            <person name="Goldman M.H."/>
            <person name="Sagot M.F."/>
            <person name="Pereira M."/>
            <person name="Stoco P.H."/>
            <person name="de Mendonca-Neto R.P."/>
            <person name="Teixeira S.M."/>
            <person name="Maciel T.E."/>
            <person name="de Oliveira Mendes T.A."/>
            <person name="Urmenyi T.P."/>
            <person name="de Souza W."/>
            <person name="Schenkman S."/>
            <person name="de Vasconcelos A.T."/>
        </authorList>
    </citation>
    <scope>NUCLEOTIDE SEQUENCE [LARGE SCALE GENOMIC DNA]</scope>
</reference>
<evidence type="ECO:0000313" key="3">
    <source>
        <dbReference type="Proteomes" id="UP000015354"/>
    </source>
</evidence>
<organism evidence="2 3">
    <name type="scientific">Strigomonas culicis</name>
    <dbReference type="NCBI Taxonomy" id="28005"/>
    <lineage>
        <taxon>Eukaryota</taxon>
        <taxon>Discoba</taxon>
        <taxon>Euglenozoa</taxon>
        <taxon>Kinetoplastea</taxon>
        <taxon>Metakinetoplastina</taxon>
        <taxon>Trypanosomatida</taxon>
        <taxon>Trypanosomatidae</taxon>
        <taxon>Strigomonadinae</taxon>
        <taxon>Strigomonas</taxon>
    </lineage>
</organism>
<dbReference type="EMBL" id="ATMH01009978">
    <property type="protein sequence ID" value="EPY18339.1"/>
    <property type="molecule type" value="Genomic_DNA"/>
</dbReference>
<dbReference type="Proteomes" id="UP000015354">
    <property type="component" value="Unassembled WGS sequence"/>
</dbReference>
<sequence length="800" mass="85754">MEDEDLFAFCKEDNNSFERNGFFIEGYGDVIGAYDQDSTAVQQPQQPHAARATAHTPLPLSPPSISREATERCTTDRRGSDVVVVPSAGTPFEMAYPRDAAGNEKKRIQPPASGPDPMRRLSTARGPDSARAGSPASPLTGGSEAPGAVAAAVRGDGTDAAPREALSPGVDGALRRPSAHQDTRLAREAGAAGAKPNLLASSLRGSTRLLPNFLLRGGGHIHDGSSSSSDEYAVRVEAAGEAKAEGREEQAPTGSPLEEATRSGHYTPTAVPRPPPLPHSAAATLVPTPPAVGKKEAKREPDKGDEHRRPLTNDEAQRLLLVKKLSHENNKFKHFTMQDIQQYIEQHNNRLPESELAMLRQQFDFLVEQRQRDDIDYSIDHTEDDDQWIGDFRESYLRQHAEMVALLRRQRPVAEPNAASRSGGGSPPRMPPIGDSGRSSLQSPGPTPRSAADPPPPLTRTERYAPAEWEEVSTVICQTITALKSKDMIGVMIKERLKHSFSGRSHASSPSVPVGERSCGSSMTAAGGAAAEHYTPSTSTRKQYKRYPGFGTKLFGLVPTAEAKQVHQGCRPDGDTDNAQRTPSRRKNQPTLLDQLASHIMGGDGGKRAKRRDSAQGRMAGAGEPVRGVPSSDESTGDSATNRSRSKATLRDRSKSSEAMAAAAQGRLYPPAPRSDSTPVVAAAALTSPNTMSQTSTGSKGGSTSLPLPSVTPPRGDGGAARAHRPPRPQPHLHGAPLRPQPPYSAASAATAEERLTHNAKHGDSFMYTHFDEKALEGIRHVVRKCTRVDSPAWESLPNE</sequence>
<gene>
    <name evidence="2" type="ORF">STCU_10037</name>
</gene>
<feature type="region of interest" description="Disordered" evidence="1">
    <location>
        <begin position="238"/>
        <end position="315"/>
    </location>
</feature>
<feature type="compositionally biased region" description="Polar residues" evidence="1">
    <location>
        <begin position="632"/>
        <end position="643"/>
    </location>
</feature>
<comment type="caution">
    <text evidence="2">The sequence shown here is derived from an EMBL/GenBank/DDBJ whole genome shotgun (WGS) entry which is preliminary data.</text>
</comment>
<evidence type="ECO:0000256" key="1">
    <source>
        <dbReference type="SAM" id="MobiDB-lite"/>
    </source>
</evidence>
<feature type="compositionally biased region" description="Basic and acidic residues" evidence="1">
    <location>
        <begin position="238"/>
        <end position="250"/>
    </location>
</feature>
<evidence type="ECO:0000313" key="2">
    <source>
        <dbReference type="EMBL" id="EPY18339.1"/>
    </source>
</evidence>
<feature type="compositionally biased region" description="Basic and acidic residues" evidence="1">
    <location>
        <begin position="68"/>
        <end position="80"/>
    </location>
</feature>
<feature type="compositionally biased region" description="Low complexity" evidence="1">
    <location>
        <begin position="693"/>
        <end position="715"/>
    </location>
</feature>
<feature type="region of interest" description="Disordered" evidence="1">
    <location>
        <begin position="408"/>
        <end position="465"/>
    </location>
</feature>
<feature type="region of interest" description="Disordered" evidence="1">
    <location>
        <begin position="565"/>
        <end position="758"/>
    </location>
</feature>
<dbReference type="AlphaFoldDB" id="S9TNP7"/>
<accession>S9TNP7</accession>
<protein>
    <submittedName>
        <fullName evidence="2">Uncharacterized protein</fullName>
    </submittedName>
</protein>